<proteinExistence type="predicted"/>
<keyword evidence="1" id="KW-1133">Transmembrane helix</keyword>
<evidence type="ECO:0000313" key="2">
    <source>
        <dbReference type="EMBL" id="MFE8699738.1"/>
    </source>
</evidence>
<evidence type="ECO:0000313" key="3">
    <source>
        <dbReference type="Proteomes" id="UP001601059"/>
    </source>
</evidence>
<keyword evidence="1" id="KW-0812">Transmembrane</keyword>
<comment type="caution">
    <text evidence="2">The sequence shown here is derived from an EMBL/GenBank/DDBJ whole genome shotgun (WGS) entry which is preliminary data.</text>
</comment>
<evidence type="ECO:0000256" key="1">
    <source>
        <dbReference type="SAM" id="Phobius"/>
    </source>
</evidence>
<feature type="transmembrane region" description="Helical" evidence="1">
    <location>
        <begin position="7"/>
        <end position="29"/>
    </location>
</feature>
<sequence length="55" mass="6073">MNRNIQSLLKVITILVTVNVLTLGMTTLIELTVQLSNSMYSAGYGVGTYLKDFFS</sequence>
<organism evidence="2 3">
    <name type="scientific">Cytobacillus spartinae</name>
    <dbReference type="NCBI Taxonomy" id="3299023"/>
    <lineage>
        <taxon>Bacteria</taxon>
        <taxon>Bacillati</taxon>
        <taxon>Bacillota</taxon>
        <taxon>Bacilli</taxon>
        <taxon>Bacillales</taxon>
        <taxon>Bacillaceae</taxon>
        <taxon>Cytobacillus</taxon>
    </lineage>
</organism>
<keyword evidence="3" id="KW-1185">Reference proteome</keyword>
<dbReference type="EMBL" id="JBIACK010000001">
    <property type="protein sequence ID" value="MFE8699738.1"/>
    <property type="molecule type" value="Genomic_DNA"/>
</dbReference>
<dbReference type="RefSeq" id="WP_389358190.1">
    <property type="nucleotide sequence ID" value="NZ_JBIACK010000001.1"/>
</dbReference>
<reference evidence="2 3" key="1">
    <citation type="submission" date="2024-08" db="EMBL/GenBank/DDBJ databases">
        <title>Two novel Cytobacillus novel species.</title>
        <authorList>
            <person name="Liu G."/>
        </authorList>
    </citation>
    <scope>NUCLEOTIDE SEQUENCE [LARGE SCALE GENOMIC DNA]</scope>
    <source>
        <strain evidence="2 3">FJAT-54145</strain>
    </source>
</reference>
<gene>
    <name evidence="2" type="ORF">ACFYKX_03770</name>
</gene>
<dbReference type="Proteomes" id="UP001601059">
    <property type="component" value="Unassembled WGS sequence"/>
</dbReference>
<protein>
    <submittedName>
        <fullName evidence="2">Uncharacterized protein</fullName>
    </submittedName>
</protein>
<accession>A0ABW6K9Y4</accession>
<name>A0ABW6K9Y4_9BACI</name>
<keyword evidence="1" id="KW-0472">Membrane</keyword>